<dbReference type="STRING" id="1036612.A0A1L9T414"/>
<reference evidence="3" key="1">
    <citation type="journal article" date="2017" name="Genome Biol.">
        <title>Comparative genomics reveals high biological diversity and specific adaptations in the industrially and medically important fungal genus Aspergillus.</title>
        <authorList>
            <person name="de Vries R.P."/>
            <person name="Riley R."/>
            <person name="Wiebenga A."/>
            <person name="Aguilar-Osorio G."/>
            <person name="Amillis S."/>
            <person name="Uchima C.A."/>
            <person name="Anderluh G."/>
            <person name="Asadollahi M."/>
            <person name="Askin M."/>
            <person name="Barry K."/>
            <person name="Battaglia E."/>
            <person name="Bayram O."/>
            <person name="Benocci T."/>
            <person name="Braus-Stromeyer S.A."/>
            <person name="Caldana C."/>
            <person name="Canovas D."/>
            <person name="Cerqueira G.C."/>
            <person name="Chen F."/>
            <person name="Chen W."/>
            <person name="Choi C."/>
            <person name="Clum A."/>
            <person name="Dos Santos R.A."/>
            <person name="Damasio A.R."/>
            <person name="Diallinas G."/>
            <person name="Emri T."/>
            <person name="Fekete E."/>
            <person name="Flipphi M."/>
            <person name="Freyberg S."/>
            <person name="Gallo A."/>
            <person name="Gournas C."/>
            <person name="Habgood R."/>
            <person name="Hainaut M."/>
            <person name="Harispe M.L."/>
            <person name="Henrissat B."/>
            <person name="Hilden K.S."/>
            <person name="Hope R."/>
            <person name="Hossain A."/>
            <person name="Karabika E."/>
            <person name="Karaffa L."/>
            <person name="Karanyi Z."/>
            <person name="Krasevec N."/>
            <person name="Kuo A."/>
            <person name="Kusch H."/>
            <person name="LaButti K."/>
            <person name="Lagendijk E.L."/>
            <person name="Lapidus A."/>
            <person name="Levasseur A."/>
            <person name="Lindquist E."/>
            <person name="Lipzen A."/>
            <person name="Logrieco A.F."/>
            <person name="MacCabe A."/>
            <person name="Maekelae M.R."/>
            <person name="Malavazi I."/>
            <person name="Melin P."/>
            <person name="Meyer V."/>
            <person name="Mielnichuk N."/>
            <person name="Miskei M."/>
            <person name="Molnar A.P."/>
            <person name="Mule G."/>
            <person name="Ngan C.Y."/>
            <person name="Orejas M."/>
            <person name="Orosz E."/>
            <person name="Ouedraogo J.P."/>
            <person name="Overkamp K.M."/>
            <person name="Park H.-S."/>
            <person name="Perrone G."/>
            <person name="Piumi F."/>
            <person name="Punt P.J."/>
            <person name="Ram A.F."/>
            <person name="Ramon A."/>
            <person name="Rauscher S."/>
            <person name="Record E."/>
            <person name="Riano-Pachon D.M."/>
            <person name="Robert V."/>
            <person name="Roehrig J."/>
            <person name="Ruller R."/>
            <person name="Salamov A."/>
            <person name="Salih N.S."/>
            <person name="Samson R.A."/>
            <person name="Sandor E."/>
            <person name="Sanguinetti M."/>
            <person name="Schuetze T."/>
            <person name="Sepcic K."/>
            <person name="Shelest E."/>
            <person name="Sherlock G."/>
            <person name="Sophianopoulou V."/>
            <person name="Squina F.M."/>
            <person name="Sun H."/>
            <person name="Susca A."/>
            <person name="Todd R.B."/>
            <person name="Tsang A."/>
            <person name="Unkles S.E."/>
            <person name="van de Wiele N."/>
            <person name="van Rossen-Uffink D."/>
            <person name="Oliveira J.V."/>
            <person name="Vesth T.C."/>
            <person name="Visser J."/>
            <person name="Yu J.-H."/>
            <person name="Zhou M."/>
            <person name="Andersen M.R."/>
            <person name="Archer D.B."/>
            <person name="Baker S.E."/>
            <person name="Benoit I."/>
            <person name="Brakhage A.A."/>
            <person name="Braus G.H."/>
            <person name="Fischer R."/>
            <person name="Frisvad J.C."/>
            <person name="Goldman G.H."/>
            <person name="Houbraken J."/>
            <person name="Oakley B."/>
            <person name="Pocsi I."/>
            <person name="Scazzocchio C."/>
            <person name="Seiboth B."/>
            <person name="vanKuyk P.A."/>
            <person name="Wortman J."/>
            <person name="Dyer P.S."/>
            <person name="Grigoriev I.V."/>
        </authorList>
    </citation>
    <scope>NUCLEOTIDE SEQUENCE [LARGE SCALE GENOMIC DNA]</scope>
    <source>
        <strain evidence="3">CBS 593.65</strain>
    </source>
</reference>
<dbReference type="Proteomes" id="UP000184356">
    <property type="component" value="Unassembled WGS sequence"/>
</dbReference>
<dbReference type="InterPro" id="IPR029058">
    <property type="entry name" value="AB_hydrolase_fold"/>
</dbReference>
<dbReference type="SUPFAM" id="SSF53474">
    <property type="entry name" value="alpha/beta-Hydrolases"/>
    <property type="match status" value="1"/>
</dbReference>
<dbReference type="Gene3D" id="3.40.50.1820">
    <property type="entry name" value="alpha/beta hydrolase"/>
    <property type="match status" value="1"/>
</dbReference>
<feature type="domain" description="AB hydrolase-1" evidence="1">
    <location>
        <begin position="73"/>
        <end position="215"/>
    </location>
</feature>
<dbReference type="VEuPathDB" id="FungiDB:ASPSYDRAFT_210978"/>
<evidence type="ECO:0000313" key="2">
    <source>
        <dbReference type="EMBL" id="OJJ54190.1"/>
    </source>
</evidence>
<proteinExistence type="predicted"/>
<dbReference type="AlphaFoldDB" id="A0A1L9T414"/>
<dbReference type="RefSeq" id="XP_040697996.1">
    <property type="nucleotide sequence ID" value="XM_040844003.1"/>
</dbReference>
<evidence type="ECO:0000313" key="3">
    <source>
        <dbReference type="Proteomes" id="UP000184356"/>
    </source>
</evidence>
<dbReference type="Pfam" id="PF12697">
    <property type="entry name" value="Abhydrolase_6"/>
    <property type="match status" value="1"/>
</dbReference>
<organism evidence="2 3">
    <name type="scientific">Aspergillus sydowii CBS 593.65</name>
    <dbReference type="NCBI Taxonomy" id="1036612"/>
    <lineage>
        <taxon>Eukaryota</taxon>
        <taxon>Fungi</taxon>
        <taxon>Dikarya</taxon>
        <taxon>Ascomycota</taxon>
        <taxon>Pezizomycotina</taxon>
        <taxon>Eurotiomycetes</taxon>
        <taxon>Eurotiomycetidae</taxon>
        <taxon>Eurotiales</taxon>
        <taxon>Aspergillaceae</taxon>
        <taxon>Aspergillus</taxon>
        <taxon>Aspergillus subgen. Nidulantes</taxon>
    </lineage>
</organism>
<dbReference type="InterPro" id="IPR000073">
    <property type="entry name" value="AB_hydrolase_1"/>
</dbReference>
<name>A0A1L9T414_9EURO</name>
<keyword evidence="3" id="KW-1185">Reference proteome</keyword>
<sequence>MAFTINEHSLPCQHLREYAHAISTSEEAVLRLAVKEYIPRNNPNPAPGDVTIIGAHANGFTKELYEPLWEDMVKSLKDMGISVRAIWVADFASQGASYVLNEDKIGGEPSWTDHSRDLLHLVNTFRDRMPRPIIGVGHSMGACQIVNLALMHPSLFSTLVLIEPGIMRYHTLERNWLTAKASSDRRDVWPSKDAAVNSLRAKGLYQRWDPRVFERFQQYGLRELPTFLYTEGTGNEVTLTTPRYQEVFAYLRLSTSTTGHQPDRQAALDFDPSADQLLPFYCPAPVMAFHQLPHLRPSVLYIIGNDVHRAATDMAKDREKHTGTGVGGSGGIAYGRVKSITLDGSHLLPLENVWKTAEEASCWISKEMQRWKRLADEREREWTPLTSRERQIFSAEFREALRKGPIAQWSPNNKL</sequence>
<accession>A0A1L9T414</accession>
<dbReference type="GeneID" id="63760076"/>
<gene>
    <name evidence="2" type="ORF">ASPSYDRAFT_210978</name>
</gene>
<dbReference type="OrthoDB" id="94039at2759"/>
<protein>
    <recommendedName>
        <fullName evidence="1">AB hydrolase-1 domain-containing protein</fullName>
    </recommendedName>
</protein>
<evidence type="ECO:0000259" key="1">
    <source>
        <dbReference type="Pfam" id="PF12697"/>
    </source>
</evidence>
<dbReference type="EMBL" id="KV878595">
    <property type="protein sequence ID" value="OJJ54190.1"/>
    <property type="molecule type" value="Genomic_DNA"/>
</dbReference>